<keyword evidence="2" id="KW-1185">Reference proteome</keyword>
<dbReference type="Proteomes" id="UP000230002">
    <property type="component" value="Unassembled WGS sequence"/>
</dbReference>
<dbReference type="AlphaFoldDB" id="A0A2G8SRK0"/>
<name>A0A2G8SRK0_9APHY</name>
<organism evidence="1 2">
    <name type="scientific">Ganoderma sinense ZZ0214-1</name>
    <dbReference type="NCBI Taxonomy" id="1077348"/>
    <lineage>
        <taxon>Eukaryota</taxon>
        <taxon>Fungi</taxon>
        <taxon>Dikarya</taxon>
        <taxon>Basidiomycota</taxon>
        <taxon>Agaricomycotina</taxon>
        <taxon>Agaricomycetes</taxon>
        <taxon>Polyporales</taxon>
        <taxon>Polyporaceae</taxon>
        <taxon>Ganoderma</taxon>
    </lineage>
</organism>
<sequence>MRDSEPHRRLASFPGLPTTLHRACSFAHCSQCNLHEENPFIVSHSHVHCNYASDQLTHLRNAGSIGNRAPVCSNLKGLHRPMRTAFGASASVYWPGADAHDRRVQSPNIHCDTCKTWTCERHGKNTSGRHATWCMRYAPHNPEQGKRRMGTAAANPALPASARQASRAWPAMNYAGYCRASCESGARQW</sequence>
<protein>
    <submittedName>
        <fullName evidence="1">Uncharacterized protein</fullName>
    </submittedName>
</protein>
<comment type="caution">
    <text evidence="1">The sequence shown here is derived from an EMBL/GenBank/DDBJ whole genome shotgun (WGS) entry which is preliminary data.</text>
</comment>
<proteinExistence type="predicted"/>
<evidence type="ECO:0000313" key="1">
    <source>
        <dbReference type="EMBL" id="PIL36372.1"/>
    </source>
</evidence>
<dbReference type="EMBL" id="AYKW01000001">
    <property type="protein sequence ID" value="PIL36372.1"/>
    <property type="molecule type" value="Genomic_DNA"/>
</dbReference>
<evidence type="ECO:0000313" key="2">
    <source>
        <dbReference type="Proteomes" id="UP000230002"/>
    </source>
</evidence>
<gene>
    <name evidence="1" type="ORF">GSI_00060</name>
</gene>
<accession>A0A2G8SRK0</accession>
<reference evidence="1 2" key="1">
    <citation type="journal article" date="2015" name="Sci. Rep.">
        <title>Chromosome-level genome map provides insights into diverse defense mechanisms in the medicinal fungus Ganoderma sinense.</title>
        <authorList>
            <person name="Zhu Y."/>
            <person name="Xu J."/>
            <person name="Sun C."/>
            <person name="Zhou S."/>
            <person name="Xu H."/>
            <person name="Nelson D.R."/>
            <person name="Qian J."/>
            <person name="Song J."/>
            <person name="Luo H."/>
            <person name="Xiang L."/>
            <person name="Li Y."/>
            <person name="Xu Z."/>
            <person name="Ji A."/>
            <person name="Wang L."/>
            <person name="Lu S."/>
            <person name="Hayward A."/>
            <person name="Sun W."/>
            <person name="Li X."/>
            <person name="Schwartz D.C."/>
            <person name="Wang Y."/>
            <person name="Chen S."/>
        </authorList>
    </citation>
    <scope>NUCLEOTIDE SEQUENCE [LARGE SCALE GENOMIC DNA]</scope>
    <source>
        <strain evidence="1 2">ZZ0214-1</strain>
    </source>
</reference>